<evidence type="ECO:0000256" key="5">
    <source>
        <dbReference type="ARBA" id="ARBA00023235"/>
    </source>
</evidence>
<dbReference type="Pfam" id="PF00300">
    <property type="entry name" value="His_Phos_1"/>
    <property type="match status" value="1"/>
</dbReference>
<dbReference type="AlphaFoldDB" id="A0A1I4M3U6"/>
<dbReference type="PIRSF" id="PIRSF000709">
    <property type="entry name" value="6PFK_2-Ptase"/>
    <property type="match status" value="1"/>
</dbReference>
<dbReference type="InterPro" id="IPR013078">
    <property type="entry name" value="His_Pase_superF_clade-1"/>
</dbReference>
<sequence length="201" mass="23066">MTTVAYIDLLRHGDTGNGGRFCGSTDHVLTEVGWQQMWGSVEQAPRQWQHIITSPLKRCAHFAQMLAERYTIPLTQDARLQEIHFGEWEGCTPVELMQTDAEALVRFWQNPLDNPPPQAEHLLDFKARVLGAWQDVHTQFANQNILLITHSGVMRILLCHLRQQSLQQLLNFDVPYAAMQTVEAKWHENGCRLTLKSDQPE</sequence>
<dbReference type="CDD" id="cd07067">
    <property type="entry name" value="HP_PGM_like"/>
    <property type="match status" value="1"/>
</dbReference>
<protein>
    <recommendedName>
        <fullName evidence="2">phosphoglycerate mutase (2,3-diphosphoglycerate-dependent)</fullName>
        <ecNumber evidence="2">5.4.2.11</ecNumber>
    </recommendedName>
</protein>
<dbReference type="GO" id="GO:0006094">
    <property type="term" value="P:gluconeogenesis"/>
    <property type="evidence" value="ECO:0007669"/>
    <property type="project" value="UniProtKB-KW"/>
</dbReference>
<dbReference type="InterPro" id="IPR005952">
    <property type="entry name" value="Phosphogly_mut1"/>
</dbReference>
<feature type="active site" description="Tele-phosphohistidine intermediate" evidence="6">
    <location>
        <position position="12"/>
    </location>
</feature>
<dbReference type="STRING" id="44574.AAW31_04065"/>
<reference evidence="9" key="1">
    <citation type="submission" date="2016-10" db="EMBL/GenBank/DDBJ databases">
        <authorList>
            <person name="Varghese N."/>
            <person name="Submissions S."/>
        </authorList>
    </citation>
    <scope>NUCLEOTIDE SEQUENCE [LARGE SCALE GENOMIC DNA]</scope>
    <source>
        <strain evidence="9">Nm44</strain>
    </source>
</reference>
<evidence type="ECO:0000256" key="4">
    <source>
        <dbReference type="ARBA" id="ARBA00023152"/>
    </source>
</evidence>
<proteinExistence type="inferred from homology"/>
<keyword evidence="5" id="KW-0413">Isomerase</keyword>
<evidence type="ECO:0000313" key="9">
    <source>
        <dbReference type="Proteomes" id="UP000183287"/>
    </source>
</evidence>
<evidence type="ECO:0000256" key="2">
    <source>
        <dbReference type="ARBA" id="ARBA00012028"/>
    </source>
</evidence>
<dbReference type="OrthoDB" id="5296884at2"/>
<dbReference type="Proteomes" id="UP000183287">
    <property type="component" value="Unassembled WGS sequence"/>
</dbReference>
<dbReference type="EC" id="5.4.2.11" evidence="2"/>
<evidence type="ECO:0000256" key="7">
    <source>
        <dbReference type="PIRSR" id="PIRSR613078-2"/>
    </source>
</evidence>
<gene>
    <name evidence="8" type="ORF">SAMN05421863_100871</name>
</gene>
<name>A0A1I4M3U6_9PROT</name>
<keyword evidence="9" id="KW-1185">Reference proteome</keyword>
<evidence type="ECO:0000313" key="8">
    <source>
        <dbReference type="EMBL" id="SFL98038.1"/>
    </source>
</evidence>
<comment type="similarity">
    <text evidence="1">Belongs to the phosphoglycerate mutase family. BPG-dependent PGAM subfamily.</text>
</comment>
<dbReference type="InterPro" id="IPR029033">
    <property type="entry name" value="His_PPase_superfam"/>
</dbReference>
<feature type="active site" description="Proton donor/acceptor" evidence="6">
    <location>
        <position position="82"/>
    </location>
</feature>
<keyword evidence="4" id="KW-0324">Glycolysis</keyword>
<evidence type="ECO:0000256" key="1">
    <source>
        <dbReference type="ARBA" id="ARBA00006717"/>
    </source>
</evidence>
<dbReference type="SMART" id="SM00855">
    <property type="entry name" value="PGAM"/>
    <property type="match status" value="1"/>
</dbReference>
<evidence type="ECO:0000256" key="6">
    <source>
        <dbReference type="PIRSR" id="PIRSR613078-1"/>
    </source>
</evidence>
<dbReference type="RefSeq" id="WP_074904312.1">
    <property type="nucleotide sequence ID" value="NZ_FOUB01000008.1"/>
</dbReference>
<evidence type="ECO:0000256" key="3">
    <source>
        <dbReference type="ARBA" id="ARBA00022432"/>
    </source>
</evidence>
<dbReference type="GO" id="GO:0006096">
    <property type="term" value="P:glycolytic process"/>
    <property type="evidence" value="ECO:0007669"/>
    <property type="project" value="UniProtKB-KW"/>
</dbReference>
<dbReference type="PANTHER" id="PTHR11931">
    <property type="entry name" value="PHOSPHOGLYCERATE MUTASE"/>
    <property type="match status" value="1"/>
</dbReference>
<dbReference type="SUPFAM" id="SSF53254">
    <property type="entry name" value="Phosphoglycerate mutase-like"/>
    <property type="match status" value="1"/>
</dbReference>
<dbReference type="EMBL" id="FOUB01000008">
    <property type="protein sequence ID" value="SFL98038.1"/>
    <property type="molecule type" value="Genomic_DNA"/>
</dbReference>
<organism evidence="8 9">
    <name type="scientific">Nitrosomonas communis</name>
    <dbReference type="NCBI Taxonomy" id="44574"/>
    <lineage>
        <taxon>Bacteria</taxon>
        <taxon>Pseudomonadati</taxon>
        <taxon>Pseudomonadota</taxon>
        <taxon>Betaproteobacteria</taxon>
        <taxon>Nitrosomonadales</taxon>
        <taxon>Nitrosomonadaceae</taxon>
        <taxon>Nitrosomonas</taxon>
    </lineage>
</organism>
<dbReference type="Gene3D" id="3.40.50.1240">
    <property type="entry name" value="Phosphoglycerate mutase-like"/>
    <property type="match status" value="1"/>
</dbReference>
<dbReference type="GO" id="GO:0004619">
    <property type="term" value="F:phosphoglycerate mutase activity"/>
    <property type="evidence" value="ECO:0007669"/>
    <property type="project" value="UniProtKB-EC"/>
</dbReference>
<keyword evidence="3" id="KW-0312">Gluconeogenesis</keyword>
<accession>A0A1I4M3U6</accession>
<feature type="binding site" evidence="7">
    <location>
        <position position="58"/>
    </location>
    <ligand>
        <name>substrate</name>
    </ligand>
</feature>